<dbReference type="CDD" id="cd00112">
    <property type="entry name" value="LDLa"/>
    <property type="match status" value="1"/>
</dbReference>
<dbReference type="SUPFAM" id="SSF49854">
    <property type="entry name" value="Spermadhesin, CUB domain"/>
    <property type="match status" value="1"/>
</dbReference>
<feature type="chain" id="PRO_5044862125" description="CUB domain-containing protein" evidence="4">
    <location>
        <begin position="28"/>
        <end position="263"/>
    </location>
</feature>
<name>A0ABD3VE17_SINWO</name>
<evidence type="ECO:0000256" key="1">
    <source>
        <dbReference type="ARBA" id="ARBA00023157"/>
    </source>
</evidence>
<evidence type="ECO:0000313" key="7">
    <source>
        <dbReference type="Proteomes" id="UP001634394"/>
    </source>
</evidence>
<dbReference type="EMBL" id="JBJQND010000012">
    <property type="protein sequence ID" value="KAL3858775.1"/>
    <property type="molecule type" value="Genomic_DNA"/>
</dbReference>
<gene>
    <name evidence="6" type="ORF">ACJMK2_009028</name>
</gene>
<dbReference type="SUPFAM" id="SSF57424">
    <property type="entry name" value="LDL receptor-like module"/>
    <property type="match status" value="1"/>
</dbReference>
<dbReference type="PANTHER" id="PTHR24652">
    <property type="entry name" value="LOW-DENSITY LIPOPROTEIN RECEPTOR CLASS A DOMAIN-CONTAINING PROTEIN 2"/>
    <property type="match status" value="1"/>
</dbReference>
<evidence type="ECO:0000313" key="6">
    <source>
        <dbReference type="EMBL" id="KAL3858775.1"/>
    </source>
</evidence>
<dbReference type="InterPro" id="IPR035914">
    <property type="entry name" value="Sperma_CUB_dom_sf"/>
</dbReference>
<accession>A0ABD3VE17</accession>
<dbReference type="InterPro" id="IPR002172">
    <property type="entry name" value="LDrepeatLR_classA_rpt"/>
</dbReference>
<evidence type="ECO:0000259" key="5">
    <source>
        <dbReference type="PROSITE" id="PS01180"/>
    </source>
</evidence>
<dbReference type="Gene3D" id="4.10.400.10">
    <property type="entry name" value="Low-density Lipoprotein Receptor"/>
    <property type="match status" value="1"/>
</dbReference>
<feature type="transmembrane region" description="Helical" evidence="3">
    <location>
        <begin position="152"/>
        <end position="182"/>
    </location>
</feature>
<comment type="caution">
    <text evidence="2">Lacks conserved residue(s) required for the propagation of feature annotation.</text>
</comment>
<dbReference type="Proteomes" id="UP001634394">
    <property type="component" value="Unassembled WGS sequence"/>
</dbReference>
<keyword evidence="1" id="KW-1015">Disulfide bond</keyword>
<evidence type="ECO:0000256" key="3">
    <source>
        <dbReference type="SAM" id="Phobius"/>
    </source>
</evidence>
<protein>
    <recommendedName>
        <fullName evidence="5">CUB domain-containing protein</fullName>
    </recommendedName>
</protein>
<dbReference type="CDD" id="cd00041">
    <property type="entry name" value="CUB"/>
    <property type="match status" value="1"/>
</dbReference>
<keyword evidence="7" id="KW-1185">Reference proteome</keyword>
<keyword evidence="4" id="KW-0732">Signal</keyword>
<organism evidence="6 7">
    <name type="scientific">Sinanodonta woodiana</name>
    <name type="common">Chinese pond mussel</name>
    <name type="synonym">Anodonta woodiana</name>
    <dbReference type="NCBI Taxonomy" id="1069815"/>
    <lineage>
        <taxon>Eukaryota</taxon>
        <taxon>Metazoa</taxon>
        <taxon>Spiralia</taxon>
        <taxon>Lophotrochozoa</taxon>
        <taxon>Mollusca</taxon>
        <taxon>Bivalvia</taxon>
        <taxon>Autobranchia</taxon>
        <taxon>Heteroconchia</taxon>
        <taxon>Palaeoheterodonta</taxon>
        <taxon>Unionida</taxon>
        <taxon>Unionoidea</taxon>
        <taxon>Unionidae</taxon>
        <taxon>Unioninae</taxon>
        <taxon>Sinanodonta</taxon>
    </lineage>
</organism>
<feature type="domain" description="CUB" evidence="5">
    <location>
        <begin position="38"/>
        <end position="111"/>
    </location>
</feature>
<keyword evidence="3" id="KW-0812">Transmembrane</keyword>
<keyword evidence="3" id="KW-0472">Membrane</keyword>
<dbReference type="Gene3D" id="2.60.120.290">
    <property type="entry name" value="Spermadhesin, CUB domain"/>
    <property type="match status" value="1"/>
</dbReference>
<dbReference type="InterPro" id="IPR036055">
    <property type="entry name" value="LDL_receptor-like_sf"/>
</dbReference>
<dbReference type="InterPro" id="IPR000859">
    <property type="entry name" value="CUB_dom"/>
</dbReference>
<reference evidence="6 7" key="1">
    <citation type="submission" date="2024-11" db="EMBL/GenBank/DDBJ databases">
        <title>Chromosome-level genome assembly of the freshwater bivalve Anodonta woodiana.</title>
        <authorList>
            <person name="Chen X."/>
        </authorList>
    </citation>
    <scope>NUCLEOTIDE SEQUENCE [LARGE SCALE GENOMIC DNA]</scope>
    <source>
        <strain evidence="6">MN2024</strain>
        <tissue evidence="6">Gills</tissue>
    </source>
</reference>
<evidence type="ECO:0000256" key="4">
    <source>
        <dbReference type="SAM" id="SignalP"/>
    </source>
</evidence>
<proteinExistence type="predicted"/>
<dbReference type="Pfam" id="PF00431">
    <property type="entry name" value="CUB"/>
    <property type="match status" value="1"/>
</dbReference>
<keyword evidence="3" id="KW-1133">Transmembrane helix</keyword>
<evidence type="ECO:0000256" key="2">
    <source>
        <dbReference type="PROSITE-ProRule" id="PRU00059"/>
    </source>
</evidence>
<dbReference type="InterPro" id="IPR042333">
    <property type="entry name" value="LRAD2/Mig-13-like"/>
</dbReference>
<comment type="caution">
    <text evidence="6">The sequence shown here is derived from an EMBL/GenBank/DDBJ whole genome shotgun (WGS) entry which is preliminary data.</text>
</comment>
<dbReference type="PROSITE" id="PS01180">
    <property type="entry name" value="CUB"/>
    <property type="match status" value="1"/>
</dbReference>
<feature type="signal peptide" evidence="4">
    <location>
        <begin position="1"/>
        <end position="27"/>
    </location>
</feature>
<dbReference type="AlphaFoldDB" id="A0ABD3VE17"/>
<dbReference type="Pfam" id="PF00057">
    <property type="entry name" value="Ldl_recept_a"/>
    <property type="match status" value="1"/>
</dbReference>
<sequence>MTCVMVNGIFKLVMVIWMCTFFQTSLAATKTYYMEDQCGSIVDLAKEDTTAASVQLTNNISYNSNLDCTFQIRAPTEKRLMIRFLSLDIEWGATCSDDYLIIFDGQSQDGKAVQGDTGCDINEYQCQASLRCIEKNLKYDQYDNCGDGSDEYWIASGAIIGGIVGAAVAVCLLTGVVIYCCCKRAKKPVLEKERQKDVLRSPGSIPYSGYSLAHTPFTSSITKPPLYSKSYLSRNASSKIWMTVPPSPSHGGVTKSSYIQTTS</sequence>
<dbReference type="PANTHER" id="PTHR24652:SF69">
    <property type="entry name" value="CUB DOMAIN-CONTAINING PROTEIN"/>
    <property type="match status" value="1"/>
</dbReference>